<dbReference type="GO" id="GO:0004694">
    <property type="term" value="F:eukaryotic translation initiation factor 2alpha kinase activity"/>
    <property type="evidence" value="ECO:0007669"/>
    <property type="project" value="TreeGrafter"/>
</dbReference>
<comment type="similarity">
    <text evidence="5">Belongs to the protein kinase superfamily. Ser/Thr protein kinase family. GCN2 subfamily.</text>
</comment>
<keyword evidence="2" id="KW-0547">Nucleotide-binding</keyword>
<gene>
    <name evidence="8" type="ORF">N656DRAFT_183423</name>
</gene>
<dbReference type="InterPro" id="IPR000719">
    <property type="entry name" value="Prot_kinase_dom"/>
</dbReference>
<evidence type="ECO:0000256" key="2">
    <source>
        <dbReference type="ARBA" id="ARBA00022741"/>
    </source>
</evidence>
<dbReference type="PANTHER" id="PTHR11042">
    <property type="entry name" value="EUKARYOTIC TRANSLATION INITIATION FACTOR 2-ALPHA KINASE EIF2-ALPHA KINASE -RELATED"/>
    <property type="match status" value="1"/>
</dbReference>
<dbReference type="SMART" id="SM00220">
    <property type="entry name" value="S_TKc"/>
    <property type="match status" value="1"/>
</dbReference>
<dbReference type="GO" id="GO:0005524">
    <property type="term" value="F:ATP binding"/>
    <property type="evidence" value="ECO:0007669"/>
    <property type="project" value="UniProtKB-KW"/>
</dbReference>
<dbReference type="EMBL" id="MU853348">
    <property type="protein sequence ID" value="KAK4110869.1"/>
    <property type="molecule type" value="Genomic_DNA"/>
</dbReference>
<feature type="region of interest" description="Disordered" evidence="6">
    <location>
        <begin position="592"/>
        <end position="654"/>
    </location>
</feature>
<dbReference type="GeneID" id="89932909"/>
<accession>A0AAN6QMH7</accession>
<dbReference type="InterPro" id="IPR050339">
    <property type="entry name" value="CC_SR_Kinase"/>
</dbReference>
<name>A0AAN6QMH7_9PEZI</name>
<feature type="compositionally biased region" description="Low complexity" evidence="6">
    <location>
        <begin position="75"/>
        <end position="90"/>
    </location>
</feature>
<keyword evidence="4" id="KW-0067">ATP-binding</keyword>
<dbReference type="GO" id="GO:0005829">
    <property type="term" value="C:cytosol"/>
    <property type="evidence" value="ECO:0007669"/>
    <property type="project" value="TreeGrafter"/>
</dbReference>
<protein>
    <submittedName>
        <fullName evidence="8">Kinase-like protein</fullName>
    </submittedName>
</protein>
<dbReference type="InterPro" id="IPR008271">
    <property type="entry name" value="Ser/Thr_kinase_AS"/>
</dbReference>
<dbReference type="AlphaFoldDB" id="A0AAN6QMH7"/>
<keyword evidence="3 8" id="KW-0418">Kinase</keyword>
<dbReference type="GO" id="GO:0005634">
    <property type="term" value="C:nucleus"/>
    <property type="evidence" value="ECO:0007669"/>
    <property type="project" value="TreeGrafter"/>
</dbReference>
<dbReference type="PROSITE" id="PS50011">
    <property type="entry name" value="PROTEIN_KINASE_DOM"/>
    <property type="match status" value="1"/>
</dbReference>
<evidence type="ECO:0000313" key="9">
    <source>
        <dbReference type="Proteomes" id="UP001302812"/>
    </source>
</evidence>
<organism evidence="8 9">
    <name type="scientific">Canariomyces notabilis</name>
    <dbReference type="NCBI Taxonomy" id="2074819"/>
    <lineage>
        <taxon>Eukaryota</taxon>
        <taxon>Fungi</taxon>
        <taxon>Dikarya</taxon>
        <taxon>Ascomycota</taxon>
        <taxon>Pezizomycotina</taxon>
        <taxon>Sordariomycetes</taxon>
        <taxon>Sordariomycetidae</taxon>
        <taxon>Sordariales</taxon>
        <taxon>Chaetomiaceae</taxon>
        <taxon>Canariomyces</taxon>
    </lineage>
</organism>
<evidence type="ECO:0000256" key="1">
    <source>
        <dbReference type="ARBA" id="ARBA00022679"/>
    </source>
</evidence>
<dbReference type="PROSITE" id="PS00108">
    <property type="entry name" value="PROTEIN_KINASE_ST"/>
    <property type="match status" value="1"/>
</dbReference>
<sequence>MAGSMPSNLDNILFYLIPKNSEAELVVNCNPDYTCVVDGVRCLACYANRPSKIRGRLLSFGRHSANDICLPSGPSSRAGNNTSSGSRRGRSYQNYRNYHFFFFLAKSGELVIRDLSPGLTAIEVENVTADKANLYAFQGKNPRQRVIPRAAVGWYILFGTRTYFKFKWAPEYTELDNVTLRQTQDRLAAQALALHADGMTMTPPENEPPEPHAYHFPELRTRCTTRNGLSKLGHSKDIHKYELLGKGSLGRVSKAVDLASGEVWAVKEIVKETKGERENDRWRDILLREVNMLRLCHHENIVQLESCQILRSSLSYQLFFRLYKGNLYDLIYDDRCEISPTGAPPSYWNTLIQQMVSALEYLHGKEIIHRDIKPSNIMYDQTTDSAGPTFYLGDFGLSMTRDAISEELPGGGTPFYNAPELRERGHVSPASDIWALAVTLGETRRYWSCTDSETDTSFWSRRLAQFGCNMADYNEPESKAERWTHRILTFARHCSIPNIMAQMLSESPSNRPTAAELKLIPIERFSEFSFGMIVDREQVVEQWPVCTGLRKKARIATPPADTVTVMGAWESPDAPSTRIEASEHEIFDTVQQPSASRIGHTVSSRKRMLEEAGTTHQGSEKKRRLARASGVPGRAGRPAVSANTSEETPGEASAISNQAAFYTTPPPAFSFLPNVDWRDQGFEEPDGDGPLLGSSRE</sequence>
<evidence type="ECO:0000259" key="7">
    <source>
        <dbReference type="PROSITE" id="PS50011"/>
    </source>
</evidence>
<dbReference type="SUPFAM" id="SSF56112">
    <property type="entry name" value="Protein kinase-like (PK-like)"/>
    <property type="match status" value="1"/>
</dbReference>
<reference evidence="8" key="2">
    <citation type="submission" date="2023-05" db="EMBL/GenBank/DDBJ databases">
        <authorList>
            <consortium name="Lawrence Berkeley National Laboratory"/>
            <person name="Steindorff A."/>
            <person name="Hensen N."/>
            <person name="Bonometti L."/>
            <person name="Westerberg I."/>
            <person name="Brannstrom I.O."/>
            <person name="Guillou S."/>
            <person name="Cros-Aarteil S."/>
            <person name="Calhoun S."/>
            <person name="Haridas S."/>
            <person name="Kuo A."/>
            <person name="Mondo S."/>
            <person name="Pangilinan J."/>
            <person name="Riley R."/>
            <person name="Labutti K."/>
            <person name="Andreopoulos B."/>
            <person name="Lipzen A."/>
            <person name="Chen C."/>
            <person name="Yanf M."/>
            <person name="Daum C."/>
            <person name="Ng V."/>
            <person name="Clum A."/>
            <person name="Ohm R."/>
            <person name="Martin F."/>
            <person name="Silar P."/>
            <person name="Natvig D."/>
            <person name="Lalanne C."/>
            <person name="Gautier V."/>
            <person name="Ament-Velasquez S.L."/>
            <person name="Kruys A."/>
            <person name="Hutchinson M.I."/>
            <person name="Powell A.J."/>
            <person name="Barry K."/>
            <person name="Miller A.N."/>
            <person name="Grigoriev I.V."/>
            <person name="Debuchy R."/>
            <person name="Gladieux P."/>
            <person name="Thoren M.H."/>
            <person name="Johannesson H."/>
        </authorList>
    </citation>
    <scope>NUCLEOTIDE SEQUENCE</scope>
    <source>
        <strain evidence="8">CBS 508.74</strain>
    </source>
</reference>
<keyword evidence="9" id="KW-1185">Reference proteome</keyword>
<dbReference type="PANTHER" id="PTHR11042:SF136">
    <property type="entry name" value="EIF-2-ALPHA KINASE GCN2"/>
    <property type="match status" value="1"/>
</dbReference>
<dbReference type="Gene3D" id="1.10.510.10">
    <property type="entry name" value="Transferase(Phosphotransferase) domain 1"/>
    <property type="match status" value="1"/>
</dbReference>
<dbReference type="Proteomes" id="UP001302812">
    <property type="component" value="Unassembled WGS sequence"/>
</dbReference>
<dbReference type="CDD" id="cd00180">
    <property type="entry name" value="PKc"/>
    <property type="match status" value="1"/>
</dbReference>
<evidence type="ECO:0000256" key="5">
    <source>
        <dbReference type="ARBA" id="ARBA00037982"/>
    </source>
</evidence>
<dbReference type="Pfam" id="PF00069">
    <property type="entry name" value="Pkinase"/>
    <property type="match status" value="1"/>
</dbReference>
<comment type="caution">
    <text evidence="8">The sequence shown here is derived from an EMBL/GenBank/DDBJ whole genome shotgun (WGS) entry which is preliminary data.</text>
</comment>
<reference evidence="8" key="1">
    <citation type="journal article" date="2023" name="Mol. Phylogenet. Evol.">
        <title>Genome-scale phylogeny and comparative genomics of the fungal order Sordariales.</title>
        <authorList>
            <person name="Hensen N."/>
            <person name="Bonometti L."/>
            <person name="Westerberg I."/>
            <person name="Brannstrom I.O."/>
            <person name="Guillou S."/>
            <person name="Cros-Aarteil S."/>
            <person name="Calhoun S."/>
            <person name="Haridas S."/>
            <person name="Kuo A."/>
            <person name="Mondo S."/>
            <person name="Pangilinan J."/>
            <person name="Riley R."/>
            <person name="LaButti K."/>
            <person name="Andreopoulos B."/>
            <person name="Lipzen A."/>
            <person name="Chen C."/>
            <person name="Yan M."/>
            <person name="Daum C."/>
            <person name="Ng V."/>
            <person name="Clum A."/>
            <person name="Steindorff A."/>
            <person name="Ohm R.A."/>
            <person name="Martin F."/>
            <person name="Silar P."/>
            <person name="Natvig D.O."/>
            <person name="Lalanne C."/>
            <person name="Gautier V."/>
            <person name="Ament-Velasquez S.L."/>
            <person name="Kruys A."/>
            <person name="Hutchinson M.I."/>
            <person name="Powell A.J."/>
            <person name="Barry K."/>
            <person name="Miller A.N."/>
            <person name="Grigoriev I.V."/>
            <person name="Debuchy R."/>
            <person name="Gladieux P."/>
            <person name="Hiltunen Thoren M."/>
            <person name="Johannesson H."/>
        </authorList>
    </citation>
    <scope>NUCLEOTIDE SEQUENCE</scope>
    <source>
        <strain evidence="8">CBS 508.74</strain>
    </source>
</reference>
<proteinExistence type="inferred from homology"/>
<dbReference type="RefSeq" id="XP_064668439.1">
    <property type="nucleotide sequence ID" value="XM_064808786.1"/>
</dbReference>
<feature type="region of interest" description="Disordered" evidence="6">
    <location>
        <begin position="71"/>
        <end position="90"/>
    </location>
</feature>
<evidence type="ECO:0000256" key="3">
    <source>
        <dbReference type="ARBA" id="ARBA00022777"/>
    </source>
</evidence>
<evidence type="ECO:0000256" key="6">
    <source>
        <dbReference type="SAM" id="MobiDB-lite"/>
    </source>
</evidence>
<evidence type="ECO:0000256" key="4">
    <source>
        <dbReference type="ARBA" id="ARBA00022840"/>
    </source>
</evidence>
<keyword evidence="1" id="KW-0808">Transferase</keyword>
<feature type="region of interest" description="Disordered" evidence="6">
    <location>
        <begin position="672"/>
        <end position="697"/>
    </location>
</feature>
<dbReference type="InterPro" id="IPR011009">
    <property type="entry name" value="Kinase-like_dom_sf"/>
</dbReference>
<dbReference type="Gene3D" id="3.30.200.20">
    <property type="entry name" value="Phosphorylase Kinase, domain 1"/>
    <property type="match status" value="1"/>
</dbReference>
<feature type="domain" description="Protein kinase" evidence="7">
    <location>
        <begin position="238"/>
        <end position="529"/>
    </location>
</feature>
<evidence type="ECO:0000313" key="8">
    <source>
        <dbReference type="EMBL" id="KAK4110869.1"/>
    </source>
</evidence>